<gene>
    <name evidence="1" type="ORF">BGP84_01270</name>
</gene>
<reference evidence="1 2" key="2">
    <citation type="submission" date="2018-03" db="EMBL/GenBank/DDBJ databases">
        <title>Draft genome of Pseudomonas putida strain KH-21-114.</title>
        <authorList>
            <person name="Yoshizawa S."/>
            <person name="Khan N.H."/>
            <person name="Nishimura M."/>
            <person name="Chiura H.X."/>
            <person name="Ogura Y."/>
            <person name="Hayashi T."/>
            <person name="Kogure K."/>
        </authorList>
    </citation>
    <scope>NUCLEOTIDE SEQUENCE [LARGE SCALE GENOMIC DNA]</scope>
    <source>
        <strain evidence="1 2">KH-21-114</strain>
    </source>
</reference>
<evidence type="ECO:0000313" key="1">
    <source>
        <dbReference type="EMBL" id="POG11937.1"/>
    </source>
</evidence>
<reference evidence="1 2" key="1">
    <citation type="submission" date="2016-08" db="EMBL/GenBank/DDBJ databases">
        <authorList>
            <person name="Seilhamer J.J."/>
        </authorList>
    </citation>
    <scope>NUCLEOTIDE SEQUENCE [LARGE SCALE GENOMIC DNA]</scope>
    <source>
        <strain evidence="1 2">KH-21-114</strain>
    </source>
</reference>
<sequence length="107" mass="11667">MEIVPSTTERGFALLEFSDLYGARCNVQLSSLAERAAIWLGVENAEPQIMASQAAALGVQTKETVGWVPYPIPDQVLLTTRMHLSREQVAALLPVLQRFAATGEVRA</sequence>
<name>A0A2S3X8Z4_PSEPU</name>
<dbReference type="AlphaFoldDB" id="A0A2S3X8Z4"/>
<comment type="caution">
    <text evidence="1">The sequence shown here is derived from an EMBL/GenBank/DDBJ whole genome shotgun (WGS) entry which is preliminary data.</text>
</comment>
<dbReference type="OrthoDB" id="2990944at2"/>
<dbReference type="Proteomes" id="UP000237230">
    <property type="component" value="Unassembled WGS sequence"/>
</dbReference>
<dbReference type="RefSeq" id="WP_103445398.1">
    <property type="nucleotide sequence ID" value="NZ_MINH01000016.1"/>
</dbReference>
<evidence type="ECO:0000313" key="2">
    <source>
        <dbReference type="Proteomes" id="UP000237230"/>
    </source>
</evidence>
<dbReference type="EMBL" id="MINH01000016">
    <property type="protein sequence ID" value="POG11937.1"/>
    <property type="molecule type" value="Genomic_DNA"/>
</dbReference>
<protein>
    <submittedName>
        <fullName evidence="1">Uncharacterized protein</fullName>
    </submittedName>
</protein>
<proteinExistence type="predicted"/>
<organism evidence="1 2">
    <name type="scientific">Pseudomonas putida</name>
    <name type="common">Arthrobacter siderocapsulatus</name>
    <dbReference type="NCBI Taxonomy" id="303"/>
    <lineage>
        <taxon>Bacteria</taxon>
        <taxon>Pseudomonadati</taxon>
        <taxon>Pseudomonadota</taxon>
        <taxon>Gammaproteobacteria</taxon>
        <taxon>Pseudomonadales</taxon>
        <taxon>Pseudomonadaceae</taxon>
        <taxon>Pseudomonas</taxon>
    </lineage>
</organism>
<accession>A0A2S3X8Z4</accession>